<keyword evidence="2" id="KW-0808">Transferase</keyword>
<keyword evidence="3" id="KW-0547">Nucleotide-binding</keyword>
<keyword evidence="1" id="KW-0723">Serine/threonine-protein kinase</keyword>
<accession>A0A2C6JS46</accession>
<evidence type="ECO:0000313" key="8">
    <source>
        <dbReference type="EMBL" id="PHJ14730.1"/>
    </source>
</evidence>
<dbReference type="VEuPathDB" id="ToxoDB:CSUI_011459"/>
<organism evidence="8 9">
    <name type="scientific">Cystoisospora suis</name>
    <dbReference type="NCBI Taxonomy" id="483139"/>
    <lineage>
        <taxon>Eukaryota</taxon>
        <taxon>Sar</taxon>
        <taxon>Alveolata</taxon>
        <taxon>Apicomplexa</taxon>
        <taxon>Conoidasida</taxon>
        <taxon>Coccidia</taxon>
        <taxon>Eucoccidiorida</taxon>
        <taxon>Eimeriorina</taxon>
        <taxon>Sarcocystidae</taxon>
        <taxon>Cystoisospora</taxon>
    </lineage>
</organism>
<dbReference type="GO" id="GO:0005524">
    <property type="term" value="F:ATP binding"/>
    <property type="evidence" value="ECO:0007669"/>
    <property type="project" value="UniProtKB-KW"/>
</dbReference>
<dbReference type="AlphaFoldDB" id="A0A2C6JS46"/>
<dbReference type="InterPro" id="IPR050205">
    <property type="entry name" value="CDPK_Ser/Thr_kinases"/>
</dbReference>
<keyword evidence="9" id="KW-1185">Reference proteome</keyword>
<evidence type="ECO:0000256" key="6">
    <source>
        <dbReference type="SAM" id="MobiDB-lite"/>
    </source>
</evidence>
<evidence type="ECO:0000256" key="3">
    <source>
        <dbReference type="ARBA" id="ARBA00022741"/>
    </source>
</evidence>
<feature type="region of interest" description="Disordered" evidence="6">
    <location>
        <begin position="1"/>
        <end position="109"/>
    </location>
</feature>
<name>A0A2C6JS46_9APIC</name>
<evidence type="ECO:0000259" key="7">
    <source>
        <dbReference type="PROSITE" id="PS50011"/>
    </source>
</evidence>
<dbReference type="InterPro" id="IPR011009">
    <property type="entry name" value="Kinase-like_dom_sf"/>
</dbReference>
<evidence type="ECO:0000256" key="5">
    <source>
        <dbReference type="ARBA" id="ARBA00022840"/>
    </source>
</evidence>
<dbReference type="Pfam" id="PF00069">
    <property type="entry name" value="Pkinase"/>
    <property type="match status" value="1"/>
</dbReference>
<evidence type="ECO:0000256" key="1">
    <source>
        <dbReference type="ARBA" id="ARBA00022527"/>
    </source>
</evidence>
<dbReference type="OrthoDB" id="4062651at2759"/>
<gene>
    <name evidence="8" type="ORF">CSUI_011459</name>
</gene>
<protein>
    <submittedName>
        <fullName evidence="8">Rhoptry kinase family protein rop32</fullName>
    </submittedName>
</protein>
<feature type="compositionally biased region" description="Polar residues" evidence="6">
    <location>
        <begin position="1"/>
        <end position="12"/>
    </location>
</feature>
<dbReference type="SUPFAM" id="SSF56112">
    <property type="entry name" value="Protein kinase-like (PK-like)"/>
    <property type="match status" value="1"/>
</dbReference>
<dbReference type="EMBL" id="MIGC01011922">
    <property type="protein sequence ID" value="PHJ14730.1"/>
    <property type="molecule type" value="Genomic_DNA"/>
</dbReference>
<sequence length="526" mass="57513">MLGATGTRQFSPRRNPWPPMGRRRLAHQRQQRRTAARRRKVQRAIEAMKASRGKSEAFAGTTAEQTPSGEPEEPGSSWEIARRTSGGQAGEAGPSWGIPGKQYSSERSPEVVTRQGQEAALEEAIYSILRRAAAWVYSQPSVIADDEAVKALANVLGPYETFKVRLTSPVGAERQFMRGRVLGAGGVGVVVECWDTTSGALYACKIPLVKPLPGRLTPERVTWGLGKAREEETAISSLLGPTLTPEVLRDAYGLFVPWFAGSIVEISGAPYHNYLLPSAHSRPFYNLVVGFWPAAAGLIDVVSTSFIPLEVTLFIVRQIVRTVAALHSLGVVHGDIKVDNFLVGHNGGIYLGDFGTVTPVAGPQRFRPPGTVVYLDPQSAAETLEAGPSGGARASIPRDTWALGLTVYLLLCHRMPFEIDETGSRETTLRSIIEEARRQKTLSFDACLLPEDHAAAPDLHAIINHMLARKPGARTPPHDLVRQFPFLNLPLVAWAENYNVLFTDSSLLPAQEEGWFRQKVHRGRTV</sequence>
<keyword evidence="5" id="KW-0067">ATP-binding</keyword>
<dbReference type="PANTHER" id="PTHR24349">
    <property type="entry name" value="SERINE/THREONINE-PROTEIN KINASE"/>
    <property type="match status" value="1"/>
</dbReference>
<evidence type="ECO:0000256" key="2">
    <source>
        <dbReference type="ARBA" id="ARBA00022679"/>
    </source>
</evidence>
<dbReference type="Gene3D" id="1.10.510.10">
    <property type="entry name" value="Transferase(Phosphotransferase) domain 1"/>
    <property type="match status" value="1"/>
</dbReference>
<dbReference type="InterPro" id="IPR000719">
    <property type="entry name" value="Prot_kinase_dom"/>
</dbReference>
<proteinExistence type="predicted"/>
<comment type="caution">
    <text evidence="8">The sequence shown here is derived from an EMBL/GenBank/DDBJ whole genome shotgun (WGS) entry which is preliminary data.</text>
</comment>
<evidence type="ECO:0000313" key="9">
    <source>
        <dbReference type="Proteomes" id="UP000221165"/>
    </source>
</evidence>
<feature type="domain" description="Protein kinase" evidence="7">
    <location>
        <begin position="176"/>
        <end position="487"/>
    </location>
</feature>
<dbReference type="GeneID" id="94434768"/>
<dbReference type="Proteomes" id="UP000221165">
    <property type="component" value="Unassembled WGS sequence"/>
</dbReference>
<reference evidence="8 9" key="1">
    <citation type="journal article" date="2017" name="Int. J. Parasitol.">
        <title>The genome of the protozoan parasite Cystoisospora suis and a reverse vaccinology approach to identify vaccine candidates.</title>
        <authorList>
            <person name="Palmieri N."/>
            <person name="Shrestha A."/>
            <person name="Ruttkowski B."/>
            <person name="Beck T."/>
            <person name="Vogl C."/>
            <person name="Tomley F."/>
            <person name="Blake D.P."/>
            <person name="Joachim A."/>
        </authorList>
    </citation>
    <scope>NUCLEOTIDE SEQUENCE [LARGE SCALE GENOMIC DNA]</scope>
    <source>
        <strain evidence="8 9">Wien I</strain>
    </source>
</reference>
<dbReference type="PROSITE" id="PS50011">
    <property type="entry name" value="PROTEIN_KINASE_DOM"/>
    <property type="match status" value="1"/>
</dbReference>
<keyword evidence="4 8" id="KW-0418">Kinase</keyword>
<feature type="compositionally biased region" description="Basic residues" evidence="6">
    <location>
        <begin position="21"/>
        <end position="42"/>
    </location>
</feature>
<dbReference type="InterPro" id="IPR008271">
    <property type="entry name" value="Ser/Thr_kinase_AS"/>
</dbReference>
<dbReference type="PROSITE" id="PS00108">
    <property type="entry name" value="PROTEIN_KINASE_ST"/>
    <property type="match status" value="1"/>
</dbReference>
<dbReference type="RefSeq" id="XP_067916466.1">
    <property type="nucleotide sequence ID" value="XM_068071557.1"/>
</dbReference>
<dbReference type="SMART" id="SM00220">
    <property type="entry name" value="S_TKc"/>
    <property type="match status" value="1"/>
</dbReference>
<dbReference type="GO" id="GO:0004674">
    <property type="term" value="F:protein serine/threonine kinase activity"/>
    <property type="evidence" value="ECO:0007669"/>
    <property type="project" value="UniProtKB-KW"/>
</dbReference>
<evidence type="ECO:0000256" key="4">
    <source>
        <dbReference type="ARBA" id="ARBA00022777"/>
    </source>
</evidence>